<dbReference type="Proteomes" id="UP001148313">
    <property type="component" value="Unassembled WGS sequence"/>
</dbReference>
<dbReference type="EMBL" id="JAPJZH010000001">
    <property type="protein sequence ID" value="MDA4843973.1"/>
    <property type="molecule type" value="Genomic_DNA"/>
</dbReference>
<evidence type="ECO:0000313" key="2">
    <source>
        <dbReference type="Proteomes" id="UP001148313"/>
    </source>
</evidence>
<evidence type="ECO:0000313" key="1">
    <source>
        <dbReference type="EMBL" id="MDA4843973.1"/>
    </source>
</evidence>
<reference evidence="1" key="1">
    <citation type="submission" date="2022-11" db="EMBL/GenBank/DDBJ databases">
        <title>Hoeflea poritis sp. nov., isolated from scleractinian coral Porites lutea.</title>
        <authorList>
            <person name="Zhang G."/>
            <person name="Wei Q."/>
            <person name="Cai L."/>
        </authorList>
    </citation>
    <scope>NUCLEOTIDE SEQUENCE</scope>
    <source>
        <strain evidence="1">E7-10</strain>
    </source>
</reference>
<dbReference type="RefSeq" id="WP_271087490.1">
    <property type="nucleotide sequence ID" value="NZ_JAPJZH010000001.1"/>
</dbReference>
<keyword evidence="2" id="KW-1185">Reference proteome</keyword>
<comment type="caution">
    <text evidence="1">The sequence shown here is derived from an EMBL/GenBank/DDBJ whole genome shotgun (WGS) entry which is preliminary data.</text>
</comment>
<name>A0ABT4VGZ9_9HYPH</name>
<gene>
    <name evidence="1" type="ORF">OOZ53_01365</name>
</gene>
<proteinExistence type="predicted"/>
<accession>A0ABT4VGZ9</accession>
<evidence type="ECO:0008006" key="3">
    <source>
        <dbReference type="Google" id="ProtNLM"/>
    </source>
</evidence>
<sequence length="140" mass="14538">MCTPLIGGIITGIGSLVSARSRAAAARSQAQFHERQAAMERQRGAFEGARASDKARRLQGRQVANYAASGVQLSGSPGNVIDDSAAEAALDIGAIRQGAEVRASNELFSARQSRERARSIMAAAPFGFAAPLIEGVAAIK</sequence>
<organism evidence="1 2">
    <name type="scientific">Hoeflea poritis</name>
    <dbReference type="NCBI Taxonomy" id="2993659"/>
    <lineage>
        <taxon>Bacteria</taxon>
        <taxon>Pseudomonadati</taxon>
        <taxon>Pseudomonadota</taxon>
        <taxon>Alphaproteobacteria</taxon>
        <taxon>Hyphomicrobiales</taxon>
        <taxon>Rhizobiaceae</taxon>
        <taxon>Hoeflea</taxon>
    </lineage>
</organism>
<protein>
    <recommendedName>
        <fullName evidence="3">DNA pilot protein</fullName>
    </recommendedName>
</protein>